<keyword evidence="2" id="KW-1185">Reference proteome</keyword>
<dbReference type="OrthoDB" id="2448147at2759"/>
<dbReference type="Proteomes" id="UP000266861">
    <property type="component" value="Unassembled WGS sequence"/>
</dbReference>
<dbReference type="EMBL" id="PQFF01000198">
    <property type="protein sequence ID" value="RHZ75447.1"/>
    <property type="molecule type" value="Genomic_DNA"/>
</dbReference>
<evidence type="ECO:0000313" key="2">
    <source>
        <dbReference type="Proteomes" id="UP000266861"/>
    </source>
</evidence>
<sequence length="83" mass="9748">MDFSKVLEKELDFNGSLEIQQNNRDSHEENIGEYYEILGMEPNNALELRKETNDTLALRSRGETYQKLEKYNEALTDIDIIIH</sequence>
<name>A0A397IKG4_9GLOM</name>
<accession>A0A397IKG4</accession>
<protein>
    <submittedName>
        <fullName evidence="1">Uncharacterized protein</fullName>
    </submittedName>
</protein>
<dbReference type="AlphaFoldDB" id="A0A397IKG4"/>
<evidence type="ECO:0000313" key="1">
    <source>
        <dbReference type="EMBL" id="RHZ75447.1"/>
    </source>
</evidence>
<organism evidence="1 2">
    <name type="scientific">Diversispora epigaea</name>
    <dbReference type="NCBI Taxonomy" id="1348612"/>
    <lineage>
        <taxon>Eukaryota</taxon>
        <taxon>Fungi</taxon>
        <taxon>Fungi incertae sedis</taxon>
        <taxon>Mucoromycota</taxon>
        <taxon>Glomeromycotina</taxon>
        <taxon>Glomeromycetes</taxon>
        <taxon>Diversisporales</taxon>
        <taxon>Diversisporaceae</taxon>
        <taxon>Diversispora</taxon>
    </lineage>
</organism>
<gene>
    <name evidence="1" type="ORF">Glove_213g215</name>
</gene>
<reference evidence="1 2" key="1">
    <citation type="submission" date="2018-08" db="EMBL/GenBank/DDBJ databases">
        <title>Genome and evolution of the arbuscular mycorrhizal fungus Diversispora epigaea (formerly Glomus versiforme) and its bacterial endosymbionts.</title>
        <authorList>
            <person name="Sun X."/>
            <person name="Fei Z."/>
            <person name="Harrison M."/>
        </authorList>
    </citation>
    <scope>NUCLEOTIDE SEQUENCE [LARGE SCALE GENOMIC DNA]</scope>
    <source>
        <strain evidence="1 2">IT104</strain>
    </source>
</reference>
<comment type="caution">
    <text evidence="1">The sequence shown here is derived from an EMBL/GenBank/DDBJ whole genome shotgun (WGS) entry which is preliminary data.</text>
</comment>
<proteinExistence type="predicted"/>
<dbReference type="InterPro" id="IPR011990">
    <property type="entry name" value="TPR-like_helical_dom_sf"/>
</dbReference>
<dbReference type="Gene3D" id="1.25.40.10">
    <property type="entry name" value="Tetratricopeptide repeat domain"/>
    <property type="match status" value="1"/>
</dbReference>